<dbReference type="Proteomes" id="UP000194154">
    <property type="component" value="Chromosome"/>
</dbReference>
<dbReference type="EMBL" id="CP047363">
    <property type="protein sequence ID" value="QIH77935.1"/>
    <property type="molecule type" value="Genomic_DNA"/>
</dbReference>
<evidence type="ECO:0000313" key="2">
    <source>
        <dbReference type="EMBL" id="QIH77935.1"/>
    </source>
</evidence>
<proteinExistence type="predicted"/>
<name>A0A1W7AAS8_9STAP</name>
<evidence type="ECO:0000313" key="1">
    <source>
        <dbReference type="EMBL" id="ARQ06506.1"/>
    </source>
</evidence>
<dbReference type="GeneID" id="35294992"/>
<gene>
    <name evidence="3" type="ORF">ETI04_06210</name>
    <name evidence="2" type="ORF">GTN30_04565</name>
    <name evidence="1" type="ORF">MCCS_08590</name>
</gene>
<dbReference type="EMBL" id="SDQG01000002">
    <property type="protein sequence ID" value="TDM17491.1"/>
    <property type="molecule type" value="Genomic_DNA"/>
</dbReference>
<reference evidence="1 4" key="1">
    <citation type="journal article" date="2017" name="Int. J. Syst. Evol. Microbiol.">
        <title>Macrococcus canis sp. nov., a skin bacterium associated with infections in dogs.</title>
        <authorList>
            <person name="Gobeli Brawand S."/>
            <person name="Cotting K."/>
            <person name="Gomez-Sanz E."/>
            <person name="Collaud A."/>
            <person name="Thomann A."/>
            <person name="Brodard I."/>
            <person name="Rodriguez-Campos S."/>
            <person name="Strauss C."/>
            <person name="Perreten V."/>
        </authorList>
    </citation>
    <scope>NUCLEOTIDE SEQUENCE [LARGE SCALE GENOMIC DNA]</scope>
    <source>
        <strain evidence="1 4">KM45013</strain>
    </source>
</reference>
<sequence length="79" mass="9451">MKIRNSIGENLQCKVYIHENKKEETFLVSIPEIFFSIQFDYELYGEALEEYLYLHLFNLLDEKDASELALRIVQWTSET</sequence>
<reference evidence="3 5" key="3">
    <citation type="submission" date="2019-01" db="EMBL/GenBank/DDBJ databases">
        <title>Draft genome sequences of Macrococcus caseolyticus, Macrococcus canis, Macrococcus bohemicus and Macrococcus goetzii.</title>
        <authorList>
            <person name="Mazhar S."/>
            <person name="Altermann E."/>
            <person name="Hill C."/>
            <person name="Mcauliffe O."/>
        </authorList>
    </citation>
    <scope>NUCLEOTIDE SEQUENCE [LARGE SCALE GENOMIC DNA]</scope>
    <source>
        <strain evidence="3 5">DPC7162</strain>
    </source>
</reference>
<dbReference type="EMBL" id="CP021059">
    <property type="protein sequence ID" value="ARQ06506.1"/>
    <property type="molecule type" value="Genomic_DNA"/>
</dbReference>
<organism evidence="1 4">
    <name type="scientific">Macrococcoides canis</name>
    <dbReference type="NCBI Taxonomy" id="1855823"/>
    <lineage>
        <taxon>Bacteria</taxon>
        <taxon>Bacillati</taxon>
        <taxon>Bacillota</taxon>
        <taxon>Bacilli</taxon>
        <taxon>Bacillales</taxon>
        <taxon>Staphylococcaceae</taxon>
        <taxon>Macrococcoides</taxon>
    </lineage>
</organism>
<dbReference type="OrthoDB" id="2390431at2"/>
<accession>A0A1W7AAS8</accession>
<dbReference type="RefSeq" id="WP_086042170.1">
    <property type="nucleotide sequence ID" value="NZ_CBCRZA010000001.1"/>
</dbReference>
<dbReference type="InterPro" id="IPR020260">
    <property type="entry name" value="Uncharacterised_YueH"/>
</dbReference>
<dbReference type="STRING" id="1855823.MCCS_08590"/>
<keyword evidence="4" id="KW-1185">Reference proteome</keyword>
<dbReference type="Proteomes" id="UP000294865">
    <property type="component" value="Unassembled WGS sequence"/>
</dbReference>
<dbReference type="KEGG" id="mcak:MCCS_08590"/>
<dbReference type="Proteomes" id="UP000501122">
    <property type="component" value="Chromosome"/>
</dbReference>
<reference evidence="2" key="4">
    <citation type="journal article" date="2020" name="Antimicrob. Agents Chemother.">
        <title>The novel macrolide resistance genes mef(D), msr(F) and msr(H) are present on resistance islands in Macrococcus canis, Macrococcus caseolyticus and Staphylococcus aureus.</title>
        <authorList>
            <person name="Schwendener S."/>
            <person name="Dona V."/>
            <person name="Perreten V."/>
        </authorList>
    </citation>
    <scope>NUCLEOTIDE SEQUENCE</scope>
    <source>
        <strain evidence="2">Epi0076A</strain>
    </source>
</reference>
<evidence type="ECO:0000313" key="4">
    <source>
        <dbReference type="Proteomes" id="UP000194154"/>
    </source>
</evidence>
<reference evidence="1" key="2">
    <citation type="submission" date="2017-04" db="EMBL/GenBank/DDBJ databases">
        <authorList>
            <person name="Afonso C.L."/>
            <person name="Miller P.J."/>
            <person name="Scott M.A."/>
            <person name="Spackman E."/>
            <person name="Goraichik I."/>
            <person name="Dimitrov K.M."/>
            <person name="Suarez D.L."/>
            <person name="Swayne D.E."/>
        </authorList>
    </citation>
    <scope>NUCLEOTIDE SEQUENCE</scope>
    <source>
        <strain evidence="1">KM45013</strain>
    </source>
</reference>
<dbReference type="Pfam" id="PF14166">
    <property type="entry name" value="YueH"/>
    <property type="match status" value="1"/>
</dbReference>
<dbReference type="AlphaFoldDB" id="A0A1W7AAS8"/>
<evidence type="ECO:0000313" key="3">
    <source>
        <dbReference type="EMBL" id="TDM17491.1"/>
    </source>
</evidence>
<protein>
    <submittedName>
        <fullName evidence="1">Uncharacterized protein</fullName>
    </submittedName>
</protein>
<evidence type="ECO:0000313" key="5">
    <source>
        <dbReference type="Proteomes" id="UP000294865"/>
    </source>
</evidence>